<evidence type="ECO:0000256" key="6">
    <source>
        <dbReference type="SAM" id="Phobius"/>
    </source>
</evidence>
<evidence type="ECO:0000313" key="7">
    <source>
        <dbReference type="EMBL" id="KAL2075920.1"/>
    </source>
</evidence>
<dbReference type="PANTHER" id="PTHR45649:SF6">
    <property type="entry name" value="GABA-SPECIFIC PERMEASE"/>
    <property type="match status" value="1"/>
</dbReference>
<feature type="transmembrane region" description="Helical" evidence="6">
    <location>
        <begin position="464"/>
        <end position="481"/>
    </location>
</feature>
<keyword evidence="3 6" id="KW-0812">Transmembrane</keyword>
<keyword evidence="4 6" id="KW-1133">Transmembrane helix</keyword>
<dbReference type="Gene3D" id="1.20.1740.10">
    <property type="entry name" value="Amino acid/polyamine transporter I"/>
    <property type="match status" value="1"/>
</dbReference>
<dbReference type="InterPro" id="IPR002293">
    <property type="entry name" value="AA/rel_permease1"/>
</dbReference>
<feature type="transmembrane region" description="Helical" evidence="6">
    <location>
        <begin position="58"/>
        <end position="80"/>
    </location>
</feature>
<keyword evidence="5 6" id="KW-0472">Membrane</keyword>
<dbReference type="PIRSF" id="PIRSF006060">
    <property type="entry name" value="AA_transporter"/>
    <property type="match status" value="1"/>
</dbReference>
<dbReference type="Proteomes" id="UP001595075">
    <property type="component" value="Unassembled WGS sequence"/>
</dbReference>
<evidence type="ECO:0000313" key="8">
    <source>
        <dbReference type="Proteomes" id="UP001595075"/>
    </source>
</evidence>
<comment type="subcellular location">
    <subcellularLocation>
        <location evidence="1">Membrane</location>
        <topology evidence="1">Multi-pass membrane protein</topology>
    </subcellularLocation>
</comment>
<feature type="transmembrane region" description="Helical" evidence="6">
    <location>
        <begin position="286"/>
        <end position="311"/>
    </location>
</feature>
<evidence type="ECO:0000256" key="1">
    <source>
        <dbReference type="ARBA" id="ARBA00004141"/>
    </source>
</evidence>
<evidence type="ECO:0000256" key="5">
    <source>
        <dbReference type="ARBA" id="ARBA00023136"/>
    </source>
</evidence>
<comment type="caution">
    <text evidence="7">The sequence shown here is derived from an EMBL/GenBank/DDBJ whole genome shotgun (WGS) entry which is preliminary data.</text>
</comment>
<feature type="transmembrane region" description="Helical" evidence="6">
    <location>
        <begin position="254"/>
        <end position="274"/>
    </location>
</feature>
<feature type="transmembrane region" description="Helical" evidence="6">
    <location>
        <begin position="425"/>
        <end position="444"/>
    </location>
</feature>
<feature type="transmembrane region" description="Helical" evidence="6">
    <location>
        <begin position="397"/>
        <end position="419"/>
    </location>
</feature>
<evidence type="ECO:0000256" key="3">
    <source>
        <dbReference type="ARBA" id="ARBA00022692"/>
    </source>
</evidence>
<feature type="transmembrane region" description="Helical" evidence="6">
    <location>
        <begin position="343"/>
        <end position="364"/>
    </location>
</feature>
<gene>
    <name evidence="7" type="ORF">VTL71DRAFT_863</name>
</gene>
<dbReference type="EMBL" id="JAZHXI010000001">
    <property type="protein sequence ID" value="KAL2075920.1"/>
    <property type="molecule type" value="Genomic_DNA"/>
</dbReference>
<feature type="transmembrane region" description="Helical" evidence="6">
    <location>
        <begin position="179"/>
        <end position="198"/>
    </location>
</feature>
<evidence type="ECO:0000256" key="2">
    <source>
        <dbReference type="ARBA" id="ARBA00022448"/>
    </source>
</evidence>
<keyword evidence="8" id="KW-1185">Reference proteome</keyword>
<proteinExistence type="predicted"/>
<feature type="transmembrane region" description="Helical" evidence="6">
    <location>
        <begin position="493"/>
        <end position="513"/>
    </location>
</feature>
<sequence length="572" mass="61411">MASIIANGTSPDLEKSASRVSQINVPPQELLAGEADTELLAKLGYKQELRRNFSMIEVFGIAFSIMGLLPSIASTLAFSIPAGPAGMVWGWFIASMFIFVVALAMADLGSAMPTSGGLYWWTHHFGSPKTRNVLSFLVGYSNTLGLVGGLCSIDYGFALMFCSVIVIARDGEWTPSNGVVYSVFLTCVLCHGVLASTLSKVMGKLQTVFVAMNLILIAATIIALPVGKSHSSERNDAKFIFTNTENLTTWPTGWAFMLAWLSPIWTIGGFDSCVHMSEEAANAAKAVPYGILMSVGSCWILGFIIMIVLAACINPDLESVLGSAYGQPMAQIYYDAVGKKGTLGLMSLLFIVQFFMGLSILVAASRQSWAFSRDGALPFSSFFRPISKRFGYIPLRAIWGCVFLAAVLGLLCLIAPAAASALFSLAVAGNNLAWGTPIFCRVVWGNNKFVPGPFYTGDRFSKPIAWLAVIFLAFGITLAMFPSGGPNPTAETMNYTVVINSAVWGGALLYYFVDAKKWFTGPKTTVESHGLTLDQQAIMAAEGGHLTMDQEVPATGSGTKDVIESVEKTHEM</sequence>
<organism evidence="7 8">
    <name type="scientific">Oculimacula yallundae</name>
    <dbReference type="NCBI Taxonomy" id="86028"/>
    <lineage>
        <taxon>Eukaryota</taxon>
        <taxon>Fungi</taxon>
        <taxon>Dikarya</taxon>
        <taxon>Ascomycota</taxon>
        <taxon>Pezizomycotina</taxon>
        <taxon>Leotiomycetes</taxon>
        <taxon>Helotiales</taxon>
        <taxon>Ploettnerulaceae</taxon>
        <taxon>Oculimacula</taxon>
    </lineage>
</organism>
<evidence type="ECO:0000256" key="4">
    <source>
        <dbReference type="ARBA" id="ARBA00022989"/>
    </source>
</evidence>
<evidence type="ECO:0008006" key="9">
    <source>
        <dbReference type="Google" id="ProtNLM"/>
    </source>
</evidence>
<keyword evidence="2" id="KW-0813">Transport</keyword>
<protein>
    <recommendedName>
        <fullName evidence="9">Gaba permease</fullName>
    </recommendedName>
</protein>
<feature type="transmembrane region" description="Helical" evidence="6">
    <location>
        <begin position="144"/>
        <end position="167"/>
    </location>
</feature>
<accession>A0ABR4D1G7</accession>
<dbReference type="Pfam" id="PF13520">
    <property type="entry name" value="AA_permease_2"/>
    <property type="match status" value="1"/>
</dbReference>
<feature type="transmembrane region" description="Helical" evidence="6">
    <location>
        <begin position="86"/>
        <end position="106"/>
    </location>
</feature>
<dbReference type="PANTHER" id="PTHR45649">
    <property type="entry name" value="AMINO-ACID PERMEASE BAT1"/>
    <property type="match status" value="1"/>
</dbReference>
<feature type="transmembrane region" description="Helical" evidence="6">
    <location>
        <begin position="205"/>
        <end position="226"/>
    </location>
</feature>
<reference evidence="7 8" key="1">
    <citation type="journal article" date="2024" name="Commun. Biol.">
        <title>Comparative genomic analysis of thermophilic fungi reveals convergent evolutionary adaptations and gene losses.</title>
        <authorList>
            <person name="Steindorff A.S."/>
            <person name="Aguilar-Pontes M.V."/>
            <person name="Robinson A.J."/>
            <person name="Andreopoulos B."/>
            <person name="LaButti K."/>
            <person name="Kuo A."/>
            <person name="Mondo S."/>
            <person name="Riley R."/>
            <person name="Otillar R."/>
            <person name="Haridas S."/>
            <person name="Lipzen A."/>
            <person name="Grimwood J."/>
            <person name="Schmutz J."/>
            <person name="Clum A."/>
            <person name="Reid I.D."/>
            <person name="Moisan M.C."/>
            <person name="Butler G."/>
            <person name="Nguyen T.T.M."/>
            <person name="Dewar K."/>
            <person name="Conant G."/>
            <person name="Drula E."/>
            <person name="Henrissat B."/>
            <person name="Hansel C."/>
            <person name="Singer S."/>
            <person name="Hutchinson M.I."/>
            <person name="de Vries R.P."/>
            <person name="Natvig D.O."/>
            <person name="Powell A.J."/>
            <person name="Tsang A."/>
            <person name="Grigoriev I.V."/>
        </authorList>
    </citation>
    <scope>NUCLEOTIDE SEQUENCE [LARGE SCALE GENOMIC DNA]</scope>
    <source>
        <strain evidence="7 8">CBS 494.80</strain>
    </source>
</reference>
<name>A0ABR4D1G7_9HELO</name>